<gene>
    <name evidence="2" type="ORF">FIBSPDRAFT_358643</name>
</gene>
<feature type="compositionally biased region" description="Gly residues" evidence="1">
    <location>
        <begin position="162"/>
        <end position="175"/>
    </location>
</feature>
<organism evidence="2 3">
    <name type="scientific">Athelia psychrophila</name>
    <dbReference type="NCBI Taxonomy" id="1759441"/>
    <lineage>
        <taxon>Eukaryota</taxon>
        <taxon>Fungi</taxon>
        <taxon>Dikarya</taxon>
        <taxon>Basidiomycota</taxon>
        <taxon>Agaricomycotina</taxon>
        <taxon>Agaricomycetes</taxon>
        <taxon>Agaricomycetidae</taxon>
        <taxon>Atheliales</taxon>
        <taxon>Atheliaceae</taxon>
        <taxon>Athelia</taxon>
    </lineage>
</organism>
<dbReference type="EMBL" id="KV417516">
    <property type="protein sequence ID" value="KZP26194.1"/>
    <property type="molecule type" value="Genomic_DNA"/>
</dbReference>
<feature type="compositionally biased region" description="Basic and acidic residues" evidence="1">
    <location>
        <begin position="148"/>
        <end position="159"/>
    </location>
</feature>
<feature type="region of interest" description="Disordered" evidence="1">
    <location>
        <begin position="1"/>
        <end position="63"/>
    </location>
</feature>
<dbReference type="Proteomes" id="UP000076532">
    <property type="component" value="Unassembled WGS sequence"/>
</dbReference>
<evidence type="ECO:0000256" key="1">
    <source>
        <dbReference type="SAM" id="MobiDB-lite"/>
    </source>
</evidence>
<sequence>MGTDENGGADEGHTRKWEDTRGYREARRSPTATETGSGEGAGGGPSAYRRSQQPRNVKGGEWRVSRAAKGGDVWRGWERTRTCEVVWMGSWTIALRVFAPTSDGTTGRGEDTYAEVPIIWLRTRIRRDIWPPLGPQRQGGQGDGGGVRCERETQRHDKAVGAGAGARETGGGEGGIENRGER</sequence>
<name>A0A166PKR1_9AGAM</name>
<feature type="compositionally biased region" description="Gly residues" evidence="1">
    <location>
        <begin position="137"/>
        <end position="147"/>
    </location>
</feature>
<proteinExistence type="predicted"/>
<protein>
    <submittedName>
        <fullName evidence="2">Uncharacterized protein</fullName>
    </submittedName>
</protein>
<feature type="region of interest" description="Disordered" evidence="1">
    <location>
        <begin position="131"/>
        <end position="182"/>
    </location>
</feature>
<accession>A0A166PKR1</accession>
<reference evidence="2 3" key="1">
    <citation type="journal article" date="2016" name="Mol. Biol. Evol.">
        <title>Comparative Genomics of Early-Diverging Mushroom-Forming Fungi Provides Insights into the Origins of Lignocellulose Decay Capabilities.</title>
        <authorList>
            <person name="Nagy L.G."/>
            <person name="Riley R."/>
            <person name="Tritt A."/>
            <person name="Adam C."/>
            <person name="Daum C."/>
            <person name="Floudas D."/>
            <person name="Sun H."/>
            <person name="Yadav J.S."/>
            <person name="Pangilinan J."/>
            <person name="Larsson K.H."/>
            <person name="Matsuura K."/>
            <person name="Barry K."/>
            <person name="Labutti K."/>
            <person name="Kuo R."/>
            <person name="Ohm R.A."/>
            <person name="Bhattacharya S.S."/>
            <person name="Shirouzu T."/>
            <person name="Yoshinaga Y."/>
            <person name="Martin F.M."/>
            <person name="Grigoriev I.V."/>
            <person name="Hibbett D.S."/>
        </authorList>
    </citation>
    <scope>NUCLEOTIDE SEQUENCE [LARGE SCALE GENOMIC DNA]</scope>
    <source>
        <strain evidence="2 3">CBS 109695</strain>
    </source>
</reference>
<keyword evidence="3" id="KW-1185">Reference proteome</keyword>
<evidence type="ECO:0000313" key="2">
    <source>
        <dbReference type="EMBL" id="KZP26194.1"/>
    </source>
</evidence>
<evidence type="ECO:0000313" key="3">
    <source>
        <dbReference type="Proteomes" id="UP000076532"/>
    </source>
</evidence>
<dbReference type="AlphaFoldDB" id="A0A166PKR1"/>
<feature type="compositionally biased region" description="Basic and acidic residues" evidence="1">
    <location>
        <begin position="10"/>
        <end position="28"/>
    </location>
</feature>